<name>X1CRM3_9ZZZZ</name>
<protein>
    <submittedName>
        <fullName evidence="1">Uncharacterized protein</fullName>
    </submittedName>
</protein>
<organism evidence="1">
    <name type="scientific">marine sediment metagenome</name>
    <dbReference type="NCBI Taxonomy" id="412755"/>
    <lineage>
        <taxon>unclassified sequences</taxon>
        <taxon>metagenomes</taxon>
        <taxon>ecological metagenomes</taxon>
    </lineage>
</organism>
<gene>
    <name evidence="1" type="ORF">S01H4_36852</name>
</gene>
<sequence>MTGTTLPFPAIPGLPTIPLPGFPGANGNGGLPDPTALLAAPINAIGTVVNGFFSTVQQIGNSAVNGITQAVNALKPPIPTPGGVPGLTPQYATTGAAPGGSVAGIPEFRLPTQSEIQNLIVSGISI</sequence>
<evidence type="ECO:0000313" key="1">
    <source>
        <dbReference type="EMBL" id="GAG95612.1"/>
    </source>
</evidence>
<dbReference type="AlphaFoldDB" id="X1CRM3"/>
<proteinExistence type="predicted"/>
<reference evidence="1" key="1">
    <citation type="journal article" date="2014" name="Front. Microbiol.">
        <title>High frequency of phylogenetically diverse reductive dehalogenase-homologous genes in deep subseafloor sedimentary metagenomes.</title>
        <authorList>
            <person name="Kawai M."/>
            <person name="Futagami T."/>
            <person name="Toyoda A."/>
            <person name="Takaki Y."/>
            <person name="Nishi S."/>
            <person name="Hori S."/>
            <person name="Arai W."/>
            <person name="Tsubouchi T."/>
            <person name="Morono Y."/>
            <person name="Uchiyama I."/>
            <person name="Ito T."/>
            <person name="Fujiyama A."/>
            <person name="Inagaki F."/>
            <person name="Takami H."/>
        </authorList>
    </citation>
    <scope>NUCLEOTIDE SEQUENCE</scope>
    <source>
        <strain evidence="1">Expedition CK06-06</strain>
    </source>
</reference>
<accession>X1CRM3</accession>
<dbReference type="EMBL" id="BART01019737">
    <property type="protein sequence ID" value="GAG95612.1"/>
    <property type="molecule type" value="Genomic_DNA"/>
</dbReference>
<comment type="caution">
    <text evidence="1">The sequence shown here is derived from an EMBL/GenBank/DDBJ whole genome shotgun (WGS) entry which is preliminary data.</text>
</comment>